<sequence length="487" mass="54091">MVYFLTYRFEGGTPSGEEQVQRLQLFADHQVPASIIVLSEQEDLDEQVQKAHLRSDQVMSLIDVLRGTDTSEGKPLYTIGDIMKLNDYQTKTVDHHLQFLNGDHLMYAVTAFDDEAELTAQRIHTITFFGDNNRKSYAEVYDRQGNKVKTVYFQADGQLRLAVYFYANGTPLLFGQYNGNGTLHHLTVLDLAGQSAEFTDWASFGRYCLAHVIKQHPGKLFVDQPSRVLPMLGQETVTDFVPVVRTEEDVSAIRQTEQSNGSRAAFGQLIADPQASFASSLTQHGNVVPIAATVNQQSTIPEVTPWEQRLPGRVAMELDNQNLAIFEQLLSTLSMVKIKEKQVKLNLFVHHQDQALAQQLQESIETLGLSSILDIQTRSLADSGDLARVMAFIVADLGNLGDADLLSSLTYGTPVITFTKAADQMLNGATNGELGIVKLSDQVLDAATDMLKLLTDQTWWQQISDQAVAAAKPLRGLTGWELWKMVL</sequence>
<accession>A0A0R1ER03</accession>
<dbReference type="EMBL" id="AZCT01000014">
    <property type="protein sequence ID" value="KRK11782.1"/>
    <property type="molecule type" value="Genomic_DNA"/>
</dbReference>
<dbReference type="Proteomes" id="UP000051984">
    <property type="component" value="Unassembled WGS sequence"/>
</dbReference>
<dbReference type="AlphaFoldDB" id="A0A0R1ER03"/>
<dbReference type="PATRIC" id="fig|1423816.3.peg.965"/>
<comment type="caution">
    <text evidence="1">The sequence shown here is derived from an EMBL/GenBank/DDBJ whole genome shotgun (WGS) entry which is preliminary data.</text>
</comment>
<organism evidence="1 2">
    <name type="scientific">Lacticaseibacillus zeae DSM 20178 = KCTC 3804</name>
    <dbReference type="NCBI Taxonomy" id="1423816"/>
    <lineage>
        <taxon>Bacteria</taxon>
        <taxon>Bacillati</taxon>
        <taxon>Bacillota</taxon>
        <taxon>Bacilli</taxon>
        <taxon>Lactobacillales</taxon>
        <taxon>Lactobacillaceae</taxon>
        <taxon>Lacticaseibacillus</taxon>
    </lineage>
</organism>
<dbReference type="eggNOG" id="COG0438">
    <property type="taxonomic scope" value="Bacteria"/>
</dbReference>
<proteinExistence type="predicted"/>
<evidence type="ECO:0000313" key="1">
    <source>
        <dbReference type="EMBL" id="KRK11782.1"/>
    </source>
</evidence>
<name>A0A0R1ER03_LACZE</name>
<dbReference type="GO" id="GO:0016740">
    <property type="term" value="F:transferase activity"/>
    <property type="evidence" value="ECO:0007669"/>
    <property type="project" value="UniProtKB-KW"/>
</dbReference>
<evidence type="ECO:0000313" key="2">
    <source>
        <dbReference type="Proteomes" id="UP000051984"/>
    </source>
</evidence>
<gene>
    <name evidence="1" type="ORF">FD51_GL000932</name>
</gene>
<keyword evidence="1" id="KW-0808">Transferase</keyword>
<reference evidence="1 2" key="1">
    <citation type="journal article" date="2015" name="Genome Announc.">
        <title>Expanding the biotechnology potential of lactobacilli through comparative genomics of 213 strains and associated genera.</title>
        <authorList>
            <person name="Sun Z."/>
            <person name="Harris H.M."/>
            <person name="McCann A."/>
            <person name="Guo C."/>
            <person name="Argimon S."/>
            <person name="Zhang W."/>
            <person name="Yang X."/>
            <person name="Jeffery I.B."/>
            <person name="Cooney J.C."/>
            <person name="Kagawa T.F."/>
            <person name="Liu W."/>
            <person name="Song Y."/>
            <person name="Salvetti E."/>
            <person name="Wrobel A."/>
            <person name="Rasinkangas P."/>
            <person name="Parkhill J."/>
            <person name="Rea M.C."/>
            <person name="O'Sullivan O."/>
            <person name="Ritari J."/>
            <person name="Douillard F.P."/>
            <person name="Paul Ross R."/>
            <person name="Yang R."/>
            <person name="Briner A.E."/>
            <person name="Felis G.E."/>
            <person name="de Vos W.M."/>
            <person name="Barrangou R."/>
            <person name="Klaenhammer T.R."/>
            <person name="Caufield P.W."/>
            <person name="Cui Y."/>
            <person name="Zhang H."/>
            <person name="O'Toole P.W."/>
        </authorList>
    </citation>
    <scope>NUCLEOTIDE SEQUENCE [LARGE SCALE GENOMIC DNA]</scope>
    <source>
        <strain evidence="1 2">DSM 20178</strain>
    </source>
</reference>
<protein>
    <submittedName>
        <fullName evidence="1">Glycosyl transferase group 1</fullName>
    </submittedName>
</protein>
<dbReference type="RefSeq" id="WP_010492492.1">
    <property type="nucleotide sequence ID" value="NZ_AZCT01000014.1"/>
</dbReference>